<dbReference type="InterPro" id="IPR013325">
    <property type="entry name" value="RNA_pol_sigma_r2"/>
</dbReference>
<dbReference type="GO" id="GO:0003677">
    <property type="term" value="F:DNA binding"/>
    <property type="evidence" value="ECO:0007669"/>
    <property type="project" value="InterPro"/>
</dbReference>
<dbReference type="NCBIfam" id="TIGR02937">
    <property type="entry name" value="sigma70-ECF"/>
    <property type="match status" value="1"/>
</dbReference>
<dbReference type="EMBL" id="CP024634">
    <property type="protein sequence ID" value="AYQ56071.1"/>
    <property type="molecule type" value="Genomic_DNA"/>
</dbReference>
<dbReference type="GO" id="GO:0016987">
    <property type="term" value="F:sigma factor activity"/>
    <property type="evidence" value="ECO:0007669"/>
    <property type="project" value="UniProtKB-KW"/>
</dbReference>
<accession>A0A3G3IJZ7</accession>
<dbReference type="Pfam" id="PF08281">
    <property type="entry name" value="Sigma70_r4_2"/>
    <property type="match status" value="1"/>
</dbReference>
<keyword evidence="7" id="KW-0240">DNA-directed RNA polymerase</keyword>
<dbReference type="InterPro" id="IPR036388">
    <property type="entry name" value="WH-like_DNA-bd_sf"/>
</dbReference>
<sequence length="196" mass="23364">MQRSLISCNNFAKESYNDFMKENINYYFIQPLNDKNFHCIYQLSATQLYGVIFRILKQEQLAQDCLQEVFVKIYHNFERYDPEKSQPLTWMVTIARNYAIDFYRKKQLPIADDFDLSVIDDEQIQLLEKLEQAENKKRIIDCLKTLDNRVRDAVFMQYFHGKTYAQTAKIFDKSENTIKSWVARALPKLKNCLEAL</sequence>
<name>A0A3G3IJZ7_9GAMM</name>
<dbReference type="Gene3D" id="1.10.10.10">
    <property type="entry name" value="Winged helix-like DNA-binding domain superfamily/Winged helix DNA-binding domain"/>
    <property type="match status" value="1"/>
</dbReference>
<dbReference type="GO" id="GO:0006352">
    <property type="term" value="P:DNA-templated transcription initiation"/>
    <property type="evidence" value="ECO:0007669"/>
    <property type="project" value="InterPro"/>
</dbReference>
<evidence type="ECO:0000313" key="7">
    <source>
        <dbReference type="EMBL" id="AYQ56071.1"/>
    </source>
</evidence>
<dbReference type="CDD" id="cd06171">
    <property type="entry name" value="Sigma70_r4"/>
    <property type="match status" value="1"/>
</dbReference>
<dbReference type="Proteomes" id="UP000278334">
    <property type="component" value="Chromosome"/>
</dbReference>
<dbReference type="SUPFAM" id="SSF88659">
    <property type="entry name" value="Sigma3 and sigma4 domains of RNA polymerase sigma factors"/>
    <property type="match status" value="1"/>
</dbReference>
<dbReference type="InterPro" id="IPR039425">
    <property type="entry name" value="RNA_pol_sigma-70-like"/>
</dbReference>
<comment type="similarity">
    <text evidence="1">Belongs to the sigma-70 factor family. ECF subfamily.</text>
</comment>
<evidence type="ECO:0000256" key="1">
    <source>
        <dbReference type="ARBA" id="ARBA00010641"/>
    </source>
</evidence>
<dbReference type="InterPro" id="IPR013324">
    <property type="entry name" value="RNA_pol_sigma_r3/r4-like"/>
</dbReference>
<protein>
    <submittedName>
        <fullName evidence="7">DNA-directed RNA polymerase specialized sigma subunit</fullName>
    </submittedName>
</protein>
<dbReference type="Pfam" id="PF04542">
    <property type="entry name" value="Sigma70_r2"/>
    <property type="match status" value="1"/>
</dbReference>
<gene>
    <name evidence="7" type="ORF">MS2017_0325</name>
</gene>
<evidence type="ECO:0000256" key="2">
    <source>
        <dbReference type="ARBA" id="ARBA00023015"/>
    </source>
</evidence>
<keyword evidence="3" id="KW-0731">Sigma factor</keyword>
<proteinExistence type="inferred from homology"/>
<dbReference type="InterPro" id="IPR007627">
    <property type="entry name" value="RNA_pol_sigma70_r2"/>
</dbReference>
<evidence type="ECO:0000256" key="4">
    <source>
        <dbReference type="ARBA" id="ARBA00023163"/>
    </source>
</evidence>
<dbReference type="SUPFAM" id="SSF88946">
    <property type="entry name" value="Sigma2 domain of RNA polymerase sigma factors"/>
    <property type="match status" value="1"/>
</dbReference>
<dbReference type="Gene3D" id="1.10.1740.10">
    <property type="match status" value="1"/>
</dbReference>
<evidence type="ECO:0000313" key="8">
    <source>
        <dbReference type="Proteomes" id="UP000278334"/>
    </source>
</evidence>
<dbReference type="InterPro" id="IPR013249">
    <property type="entry name" value="RNA_pol_sigma70_r4_t2"/>
</dbReference>
<reference evidence="7 8" key="1">
    <citation type="submission" date="2017-11" db="EMBL/GenBank/DDBJ databases">
        <title>Genome sequence of the bacterial symbiont EPR9N from a vent mussel Bathymodiolus thermophilus.</title>
        <authorList>
            <person name="Won Y.-J."/>
        </authorList>
    </citation>
    <scope>NUCLEOTIDE SEQUENCE [LARGE SCALE GENOMIC DNA]</scope>
    <source>
        <strain evidence="7 8">EPR9N</strain>
    </source>
</reference>
<dbReference type="PANTHER" id="PTHR43133">
    <property type="entry name" value="RNA POLYMERASE ECF-TYPE SIGMA FACTO"/>
    <property type="match status" value="1"/>
</dbReference>
<dbReference type="GO" id="GO:0000428">
    <property type="term" value="C:DNA-directed RNA polymerase complex"/>
    <property type="evidence" value="ECO:0007669"/>
    <property type="project" value="UniProtKB-KW"/>
</dbReference>
<feature type="domain" description="RNA polymerase sigma factor 70 region 4 type 2" evidence="6">
    <location>
        <begin position="138"/>
        <end position="188"/>
    </location>
</feature>
<organism evidence="7 8">
    <name type="scientific">Bathymodiolus thermophilus thioautotrophic gill symbiont</name>
    <dbReference type="NCBI Taxonomy" id="2360"/>
    <lineage>
        <taxon>Bacteria</taxon>
        <taxon>Pseudomonadati</taxon>
        <taxon>Pseudomonadota</taxon>
        <taxon>Gammaproteobacteria</taxon>
        <taxon>sulfur-oxidizing symbionts</taxon>
    </lineage>
</organism>
<keyword evidence="4" id="KW-0804">Transcription</keyword>
<feature type="domain" description="RNA polymerase sigma-70 region 2" evidence="5">
    <location>
        <begin position="43"/>
        <end position="107"/>
    </location>
</feature>
<dbReference type="PANTHER" id="PTHR43133:SF62">
    <property type="entry name" value="RNA POLYMERASE SIGMA FACTOR SIGZ"/>
    <property type="match status" value="1"/>
</dbReference>
<evidence type="ECO:0000259" key="5">
    <source>
        <dbReference type="Pfam" id="PF04542"/>
    </source>
</evidence>
<dbReference type="KEGG" id="bthg:MS2017_0325"/>
<dbReference type="AlphaFoldDB" id="A0A3G3IJZ7"/>
<dbReference type="InterPro" id="IPR014284">
    <property type="entry name" value="RNA_pol_sigma-70_dom"/>
</dbReference>
<keyword evidence="2" id="KW-0805">Transcription regulation</keyword>
<evidence type="ECO:0000259" key="6">
    <source>
        <dbReference type="Pfam" id="PF08281"/>
    </source>
</evidence>
<evidence type="ECO:0000256" key="3">
    <source>
        <dbReference type="ARBA" id="ARBA00023082"/>
    </source>
</evidence>